<reference evidence="1" key="1">
    <citation type="journal article" date="2019" name="bioRxiv">
        <title>The Genome of the Zebra Mussel, Dreissena polymorpha: A Resource for Invasive Species Research.</title>
        <authorList>
            <person name="McCartney M.A."/>
            <person name="Auch B."/>
            <person name="Kono T."/>
            <person name="Mallez S."/>
            <person name="Zhang Y."/>
            <person name="Obille A."/>
            <person name="Becker A."/>
            <person name="Abrahante J.E."/>
            <person name="Garbe J."/>
            <person name="Badalamenti J.P."/>
            <person name="Herman A."/>
            <person name="Mangelson H."/>
            <person name="Liachko I."/>
            <person name="Sullivan S."/>
            <person name="Sone E.D."/>
            <person name="Koren S."/>
            <person name="Silverstein K.A.T."/>
            <person name="Beckman K.B."/>
            <person name="Gohl D.M."/>
        </authorList>
    </citation>
    <scope>NUCLEOTIDE SEQUENCE</scope>
    <source>
        <strain evidence="1">Duluth1</strain>
        <tissue evidence="1">Whole animal</tissue>
    </source>
</reference>
<dbReference type="Proteomes" id="UP000828390">
    <property type="component" value="Unassembled WGS sequence"/>
</dbReference>
<reference evidence="1" key="2">
    <citation type="submission" date="2020-11" db="EMBL/GenBank/DDBJ databases">
        <authorList>
            <person name="McCartney M.A."/>
            <person name="Auch B."/>
            <person name="Kono T."/>
            <person name="Mallez S."/>
            <person name="Becker A."/>
            <person name="Gohl D.M."/>
            <person name="Silverstein K.A.T."/>
            <person name="Koren S."/>
            <person name="Bechman K.B."/>
            <person name="Herman A."/>
            <person name="Abrahante J.E."/>
            <person name="Garbe J."/>
        </authorList>
    </citation>
    <scope>NUCLEOTIDE SEQUENCE</scope>
    <source>
        <strain evidence="1">Duluth1</strain>
        <tissue evidence="1">Whole animal</tissue>
    </source>
</reference>
<proteinExistence type="predicted"/>
<organism evidence="1 2">
    <name type="scientific">Dreissena polymorpha</name>
    <name type="common">Zebra mussel</name>
    <name type="synonym">Mytilus polymorpha</name>
    <dbReference type="NCBI Taxonomy" id="45954"/>
    <lineage>
        <taxon>Eukaryota</taxon>
        <taxon>Metazoa</taxon>
        <taxon>Spiralia</taxon>
        <taxon>Lophotrochozoa</taxon>
        <taxon>Mollusca</taxon>
        <taxon>Bivalvia</taxon>
        <taxon>Autobranchia</taxon>
        <taxon>Heteroconchia</taxon>
        <taxon>Euheterodonta</taxon>
        <taxon>Imparidentia</taxon>
        <taxon>Neoheterodontei</taxon>
        <taxon>Myida</taxon>
        <taxon>Dreissenoidea</taxon>
        <taxon>Dreissenidae</taxon>
        <taxon>Dreissena</taxon>
    </lineage>
</organism>
<name>A0A9D4G6B8_DREPO</name>
<comment type="caution">
    <text evidence="1">The sequence shown here is derived from an EMBL/GenBank/DDBJ whole genome shotgun (WGS) entry which is preliminary data.</text>
</comment>
<sequence length="76" mass="9268">MEKYNGGTMDNKSMANSQGVFASRRIYWQVFSPRYRLQRNHQFYDELQTLRQQVFFSNFYRKTQSSVSTDYGARYW</sequence>
<evidence type="ECO:0000313" key="1">
    <source>
        <dbReference type="EMBL" id="KAH3811261.1"/>
    </source>
</evidence>
<dbReference type="AlphaFoldDB" id="A0A9D4G6B8"/>
<protein>
    <submittedName>
        <fullName evidence="1">Uncharacterized protein</fullName>
    </submittedName>
</protein>
<keyword evidence="2" id="KW-1185">Reference proteome</keyword>
<dbReference type="EMBL" id="JAIWYP010000006">
    <property type="protein sequence ID" value="KAH3811261.1"/>
    <property type="molecule type" value="Genomic_DNA"/>
</dbReference>
<accession>A0A9D4G6B8</accession>
<gene>
    <name evidence="1" type="ORF">DPMN_139669</name>
</gene>
<evidence type="ECO:0000313" key="2">
    <source>
        <dbReference type="Proteomes" id="UP000828390"/>
    </source>
</evidence>